<dbReference type="EMBL" id="ARXR01000027">
    <property type="protein sequence ID" value="MBF5053981.1"/>
    <property type="molecule type" value="Genomic_DNA"/>
</dbReference>
<keyword evidence="2" id="KW-1185">Reference proteome</keyword>
<dbReference type="Pfam" id="PF10698">
    <property type="entry name" value="DUF2505"/>
    <property type="match status" value="1"/>
</dbReference>
<proteinExistence type="predicted"/>
<evidence type="ECO:0000313" key="1">
    <source>
        <dbReference type="EMBL" id="MBF5053981.1"/>
    </source>
</evidence>
<organism evidence="1 2">
    <name type="scientific">Alloalcanivorax venustensis ISO4</name>
    <dbReference type="NCBI Taxonomy" id="1177184"/>
    <lineage>
        <taxon>Bacteria</taxon>
        <taxon>Pseudomonadati</taxon>
        <taxon>Pseudomonadota</taxon>
        <taxon>Gammaproteobacteria</taxon>
        <taxon>Oceanospirillales</taxon>
        <taxon>Alcanivoracaceae</taxon>
        <taxon>Alloalcanivorax</taxon>
    </lineage>
</organism>
<name>A0ABS0AIL4_9GAMM</name>
<gene>
    <name evidence="1" type="ORF">ISO4_02583</name>
</gene>
<dbReference type="InterPro" id="IPR019639">
    <property type="entry name" value="DUF2505"/>
</dbReference>
<sequence length="168" mass="19528">MDVTAERRYPVNVEELYGILTSRAFFEQRYQWGKVDDYRFEVFEPAGDGFHIRIVQPIEIRLDKVPAFARKLLPSEAELTTEFHWRPATGGYQADYRFQLGNVPVKVSGTMTLLADGDQSRQITRVAVHSSLPLVGRKLERLIGERFDKALEGDYRHTLRYIEEVHQQ</sequence>
<evidence type="ECO:0008006" key="3">
    <source>
        <dbReference type="Google" id="ProtNLM"/>
    </source>
</evidence>
<dbReference type="RefSeq" id="WP_194856530.1">
    <property type="nucleotide sequence ID" value="NZ_ARXR01000027.1"/>
</dbReference>
<accession>A0ABS0AIL4</accession>
<evidence type="ECO:0000313" key="2">
    <source>
        <dbReference type="Proteomes" id="UP000644441"/>
    </source>
</evidence>
<dbReference type="Proteomes" id="UP000644441">
    <property type="component" value="Unassembled WGS sequence"/>
</dbReference>
<comment type="caution">
    <text evidence="1">The sequence shown here is derived from an EMBL/GenBank/DDBJ whole genome shotgun (WGS) entry which is preliminary data.</text>
</comment>
<protein>
    <recommendedName>
        <fullName evidence="3">DUF2505 domain-containing protein</fullName>
    </recommendedName>
</protein>
<reference evidence="1 2" key="1">
    <citation type="submission" date="2012-09" db="EMBL/GenBank/DDBJ databases">
        <title>Genome Sequence of alkane-degrading Bacterium Alcanivorax venustensis ISO4.</title>
        <authorList>
            <person name="Lai Q."/>
            <person name="Shao Z."/>
        </authorList>
    </citation>
    <scope>NUCLEOTIDE SEQUENCE [LARGE SCALE GENOMIC DNA]</scope>
    <source>
        <strain evidence="1 2">ISO4</strain>
    </source>
</reference>